<feature type="compositionally biased region" description="Polar residues" evidence="1">
    <location>
        <begin position="444"/>
        <end position="456"/>
    </location>
</feature>
<feature type="transmembrane region" description="Helical" evidence="2">
    <location>
        <begin position="60"/>
        <end position="79"/>
    </location>
</feature>
<proteinExistence type="predicted"/>
<keyword evidence="2" id="KW-1133">Transmembrane helix</keyword>
<protein>
    <submittedName>
        <fullName evidence="3">Fibroin-3</fullName>
    </submittedName>
</protein>
<organism evidence="3 4">
    <name type="scientific">Madurella fahalii</name>
    <dbReference type="NCBI Taxonomy" id="1157608"/>
    <lineage>
        <taxon>Eukaryota</taxon>
        <taxon>Fungi</taxon>
        <taxon>Dikarya</taxon>
        <taxon>Ascomycota</taxon>
        <taxon>Pezizomycotina</taxon>
        <taxon>Sordariomycetes</taxon>
        <taxon>Sordariomycetidae</taxon>
        <taxon>Sordariales</taxon>
        <taxon>Sordariales incertae sedis</taxon>
        <taxon>Madurella</taxon>
    </lineage>
</organism>
<keyword evidence="2" id="KW-0472">Membrane</keyword>
<name>A0ABQ0FYL1_9PEZI</name>
<feature type="region of interest" description="Disordered" evidence="1">
    <location>
        <begin position="222"/>
        <end position="244"/>
    </location>
</feature>
<feature type="region of interest" description="Disordered" evidence="1">
    <location>
        <begin position="309"/>
        <end position="517"/>
    </location>
</feature>
<feature type="compositionally biased region" description="Polar residues" evidence="1">
    <location>
        <begin position="428"/>
        <end position="437"/>
    </location>
</feature>
<accession>A0ABQ0FYL1</accession>
<evidence type="ECO:0000256" key="2">
    <source>
        <dbReference type="SAM" id="Phobius"/>
    </source>
</evidence>
<keyword evidence="4" id="KW-1185">Reference proteome</keyword>
<evidence type="ECO:0000313" key="3">
    <source>
        <dbReference type="EMBL" id="GAB1310499.1"/>
    </source>
</evidence>
<feature type="compositionally biased region" description="Low complexity" evidence="1">
    <location>
        <begin position="222"/>
        <end position="236"/>
    </location>
</feature>
<dbReference type="EMBL" id="BAAFSV010000001">
    <property type="protein sequence ID" value="GAB1310499.1"/>
    <property type="molecule type" value="Genomic_DNA"/>
</dbReference>
<evidence type="ECO:0000313" key="4">
    <source>
        <dbReference type="Proteomes" id="UP001628179"/>
    </source>
</evidence>
<dbReference type="GeneID" id="98171454"/>
<feature type="compositionally biased region" description="Basic and acidic residues" evidence="1">
    <location>
        <begin position="342"/>
        <end position="352"/>
    </location>
</feature>
<sequence length="517" mass="53848">MPAVNVAMERSLGDGFLDLLAASVRPALGQRDLQGQITDVRTAFSSWDSCMQANFCKWPVIALIIIGGLIIISVVWCIIRCACCGLSCCCSCFSCLKCCGNCCGCCDPPRGSRRKYLDEPYIPPDQGYKSQAPMHAGFGGPTATFGGSTLPATKAPDYPQYAEFDVGGKKNEDALPEMPSWEGAGNKKVPVEEEAVEMNALQKPEVGGQTTGVMAGAAAGAAMSSNSSRSPINRSPYGPPGAGSGSNGYFAPGAADVDPYAQGAPGYNQPGTAYGQANPGYGMGGAAMGPGSRSPRSYNDAGYNDAYNNGGYGQAGYDSYDAANQQPYDNYGSQGNQGYGMSDRRQSPHEMDGASSYPQDSRQSPAPQGHYGAALSYGANSRRSPAPQGDYRRSPGPGADYGSRRSPAPQAAAAAAAGYDNRPAYGTRQYSTESTQPLRAPPQRQYTGGSTHSAANPVNGPARLQNDTIGGFDFTSGYSRPPALNGGGNGGYRMPSPGPALDQEASYPGYKPYQPAA</sequence>
<dbReference type="InterPro" id="IPR037504">
    <property type="entry name" value="PSI_induc_2"/>
</dbReference>
<comment type="caution">
    <text evidence="3">The sequence shown here is derived from an EMBL/GenBank/DDBJ whole genome shotgun (WGS) entry which is preliminary data.</text>
</comment>
<feature type="compositionally biased region" description="Polar residues" evidence="1">
    <location>
        <begin position="322"/>
        <end position="336"/>
    </location>
</feature>
<dbReference type="PANTHER" id="PTHR40018">
    <property type="entry name" value="[PSI+] INDUCTION PROTEIN 2"/>
    <property type="match status" value="1"/>
</dbReference>
<feature type="compositionally biased region" description="Polar residues" evidence="1">
    <location>
        <begin position="356"/>
        <end position="366"/>
    </location>
</feature>
<gene>
    <name evidence="3" type="ORF">MFIFM68171_00709</name>
</gene>
<keyword evidence="2" id="KW-0812">Transmembrane</keyword>
<reference evidence="3 4" key="1">
    <citation type="submission" date="2024-09" db="EMBL/GenBank/DDBJ databases">
        <title>Itraconazole resistance in Madurella fahalii resulting from another homologue of gene encoding cytochrome P450 14-alpha sterol demethylase (CYP51).</title>
        <authorList>
            <person name="Yoshioka I."/>
            <person name="Fahal A.H."/>
            <person name="Kaneko S."/>
            <person name="Yaguchi T."/>
        </authorList>
    </citation>
    <scope>NUCLEOTIDE SEQUENCE [LARGE SCALE GENOMIC DNA]</scope>
    <source>
        <strain evidence="3 4">IFM 68171</strain>
    </source>
</reference>
<evidence type="ECO:0000256" key="1">
    <source>
        <dbReference type="SAM" id="MobiDB-lite"/>
    </source>
</evidence>
<dbReference type="PANTHER" id="PTHR40018:SF1">
    <property type="entry name" value="[PSI+] INDUCTION PROTEIN 2"/>
    <property type="match status" value="1"/>
</dbReference>
<dbReference type="Proteomes" id="UP001628179">
    <property type="component" value="Unassembled WGS sequence"/>
</dbReference>
<dbReference type="RefSeq" id="XP_070912232.1">
    <property type="nucleotide sequence ID" value="XM_071056131.1"/>
</dbReference>